<dbReference type="InterPro" id="IPR036390">
    <property type="entry name" value="WH_DNA-bd_sf"/>
</dbReference>
<evidence type="ECO:0000256" key="1">
    <source>
        <dbReference type="ARBA" id="ARBA00023015"/>
    </source>
</evidence>
<dbReference type="EMBL" id="PVZC01000010">
    <property type="protein sequence ID" value="PRX92526.1"/>
    <property type="molecule type" value="Genomic_DNA"/>
</dbReference>
<protein>
    <submittedName>
        <fullName evidence="5">DNA-binding MarR family transcriptional regulator</fullName>
    </submittedName>
</protein>
<sequence length="204" mass="21959">MTPPAGPADERAAIHSNAQWRRLDGMARVSSGTQNGSADHGGRPAGREELMGRIREMQERFIALNARDDPSGLLNLSLTMQQLKTLIVLSMESPLAAHRLARSLGVGTATVTGIVDRLVDRGLVTRTEDPADRRVRRIALSEAGTRLIDTLRGENEARSMRLLRRLDDEALRALAFALDALYRAAVEEAAEQEGGAADAGPGTG</sequence>
<dbReference type="AlphaFoldDB" id="A0A2T0PUW9"/>
<evidence type="ECO:0000256" key="2">
    <source>
        <dbReference type="ARBA" id="ARBA00023125"/>
    </source>
</evidence>
<dbReference type="GO" id="GO:0006950">
    <property type="term" value="P:response to stress"/>
    <property type="evidence" value="ECO:0007669"/>
    <property type="project" value="TreeGrafter"/>
</dbReference>
<dbReference type="InterPro" id="IPR039422">
    <property type="entry name" value="MarR/SlyA-like"/>
</dbReference>
<dbReference type="InterPro" id="IPR000835">
    <property type="entry name" value="HTH_MarR-typ"/>
</dbReference>
<dbReference type="InterPro" id="IPR036388">
    <property type="entry name" value="WH-like_DNA-bd_sf"/>
</dbReference>
<accession>A0A2T0PUW9</accession>
<keyword evidence="6" id="KW-1185">Reference proteome</keyword>
<dbReference type="InterPro" id="IPR023187">
    <property type="entry name" value="Tscrpt_reg_MarR-type_CS"/>
</dbReference>
<dbReference type="GO" id="GO:0003700">
    <property type="term" value="F:DNA-binding transcription factor activity"/>
    <property type="evidence" value="ECO:0007669"/>
    <property type="project" value="InterPro"/>
</dbReference>
<organism evidence="5 6">
    <name type="scientific">Allonocardiopsis opalescens</name>
    <dbReference type="NCBI Taxonomy" id="1144618"/>
    <lineage>
        <taxon>Bacteria</taxon>
        <taxon>Bacillati</taxon>
        <taxon>Actinomycetota</taxon>
        <taxon>Actinomycetes</taxon>
        <taxon>Streptosporangiales</taxon>
        <taxon>Allonocardiopsis</taxon>
    </lineage>
</organism>
<comment type="caution">
    <text evidence="5">The sequence shown here is derived from an EMBL/GenBank/DDBJ whole genome shotgun (WGS) entry which is preliminary data.</text>
</comment>
<keyword evidence="1" id="KW-0805">Transcription regulation</keyword>
<dbReference type="GO" id="GO:0003677">
    <property type="term" value="F:DNA binding"/>
    <property type="evidence" value="ECO:0007669"/>
    <property type="project" value="UniProtKB-KW"/>
</dbReference>
<dbReference type="RefSeq" id="WP_106252859.1">
    <property type="nucleotide sequence ID" value="NZ_PVZC01000010.1"/>
</dbReference>
<feature type="domain" description="HTH marR-type" evidence="4">
    <location>
        <begin position="47"/>
        <end position="183"/>
    </location>
</feature>
<name>A0A2T0PUW9_9ACTN</name>
<dbReference type="PANTHER" id="PTHR33164:SF43">
    <property type="entry name" value="HTH-TYPE TRANSCRIPTIONAL REPRESSOR YETL"/>
    <property type="match status" value="1"/>
</dbReference>
<keyword evidence="2 5" id="KW-0238">DNA-binding</keyword>
<dbReference type="PROSITE" id="PS50995">
    <property type="entry name" value="HTH_MARR_2"/>
    <property type="match status" value="1"/>
</dbReference>
<dbReference type="SMART" id="SM00347">
    <property type="entry name" value="HTH_MARR"/>
    <property type="match status" value="1"/>
</dbReference>
<dbReference type="SUPFAM" id="SSF46785">
    <property type="entry name" value="Winged helix' DNA-binding domain"/>
    <property type="match status" value="1"/>
</dbReference>
<dbReference type="PRINTS" id="PR00598">
    <property type="entry name" value="HTHMARR"/>
</dbReference>
<dbReference type="Proteomes" id="UP000237846">
    <property type="component" value="Unassembled WGS sequence"/>
</dbReference>
<proteinExistence type="predicted"/>
<evidence type="ECO:0000313" key="6">
    <source>
        <dbReference type="Proteomes" id="UP000237846"/>
    </source>
</evidence>
<dbReference type="Pfam" id="PF01047">
    <property type="entry name" value="MarR"/>
    <property type="match status" value="1"/>
</dbReference>
<dbReference type="OrthoDB" id="3696090at2"/>
<dbReference type="PROSITE" id="PS01117">
    <property type="entry name" value="HTH_MARR_1"/>
    <property type="match status" value="1"/>
</dbReference>
<keyword evidence="3" id="KW-0804">Transcription</keyword>
<dbReference type="Gene3D" id="1.10.10.10">
    <property type="entry name" value="Winged helix-like DNA-binding domain superfamily/Winged helix DNA-binding domain"/>
    <property type="match status" value="1"/>
</dbReference>
<gene>
    <name evidence="5" type="ORF">CLV72_110288</name>
</gene>
<evidence type="ECO:0000259" key="4">
    <source>
        <dbReference type="PROSITE" id="PS50995"/>
    </source>
</evidence>
<evidence type="ECO:0000256" key="3">
    <source>
        <dbReference type="ARBA" id="ARBA00023163"/>
    </source>
</evidence>
<dbReference type="PANTHER" id="PTHR33164">
    <property type="entry name" value="TRANSCRIPTIONAL REGULATOR, MARR FAMILY"/>
    <property type="match status" value="1"/>
</dbReference>
<reference evidence="5 6" key="1">
    <citation type="submission" date="2018-03" db="EMBL/GenBank/DDBJ databases">
        <title>Genomic Encyclopedia of Archaeal and Bacterial Type Strains, Phase II (KMG-II): from individual species to whole genera.</title>
        <authorList>
            <person name="Goeker M."/>
        </authorList>
    </citation>
    <scope>NUCLEOTIDE SEQUENCE [LARGE SCALE GENOMIC DNA]</scope>
    <source>
        <strain evidence="5 6">DSM 45601</strain>
    </source>
</reference>
<evidence type="ECO:0000313" key="5">
    <source>
        <dbReference type="EMBL" id="PRX92526.1"/>
    </source>
</evidence>